<reference evidence="2" key="1">
    <citation type="submission" date="2012-11" db="EMBL/GenBank/DDBJ databases">
        <title>Permanent draft genomes of Rhodopirellula europaea strain SH398 and 6C.</title>
        <authorList>
            <person name="Richter M."/>
            <person name="Richter-Heitmann T."/>
            <person name="Frank C."/>
            <person name="Harder J."/>
            <person name="Glockner F.O."/>
        </authorList>
    </citation>
    <scope>NUCLEOTIDE SEQUENCE</scope>
    <source>
        <strain evidence="2">6C</strain>
    </source>
</reference>
<proteinExistence type="predicted"/>
<dbReference type="PATRIC" id="fig|1263867.3.peg.2544"/>
<dbReference type="AlphaFoldDB" id="M2B3V2"/>
<name>M2B3V2_9BACT</name>
<reference evidence="2" key="2">
    <citation type="journal article" date="2013" name="Mar. Genomics">
        <title>Expression of sulfatases in Rhodopirellula baltica and the diversity of sulfatases in the genus Rhodopirellula.</title>
        <authorList>
            <person name="Wegner C.E."/>
            <person name="Richter-Heitmann T."/>
            <person name="Klindworth A."/>
            <person name="Klockow C."/>
            <person name="Richter M."/>
            <person name="Achstetter T."/>
            <person name="Glockner F.O."/>
            <person name="Harder J."/>
        </authorList>
    </citation>
    <scope>NUCLEOTIDE SEQUENCE [LARGE SCALE GENOMIC DNA]</scope>
    <source>
        <strain evidence="2">6C</strain>
    </source>
</reference>
<evidence type="ECO:0000313" key="2">
    <source>
        <dbReference type="EMBL" id="EMB16894.1"/>
    </source>
</evidence>
<protein>
    <submittedName>
        <fullName evidence="2">Uncharacterized protein</fullName>
    </submittedName>
</protein>
<feature type="compositionally biased region" description="Low complexity" evidence="1">
    <location>
        <begin position="9"/>
        <end position="22"/>
    </location>
</feature>
<keyword evidence="3" id="KW-1185">Reference proteome</keyword>
<evidence type="ECO:0000256" key="1">
    <source>
        <dbReference type="SAM" id="MobiDB-lite"/>
    </source>
</evidence>
<gene>
    <name evidence="2" type="ORF">RE6C_02383</name>
</gene>
<feature type="region of interest" description="Disordered" evidence="1">
    <location>
        <begin position="1"/>
        <end position="58"/>
    </location>
</feature>
<sequence length="58" mass="6026">MPGRIPLATQSTSSTGVQTGHSPGDSREKTRTNHARATGIPPDRSATGHCVPDESPDT</sequence>
<dbReference type="Proteomes" id="UP000011529">
    <property type="component" value="Unassembled WGS sequence"/>
</dbReference>
<dbReference type="EMBL" id="ANMO01000114">
    <property type="protein sequence ID" value="EMB16894.1"/>
    <property type="molecule type" value="Genomic_DNA"/>
</dbReference>
<accession>M2B3V2</accession>
<comment type="caution">
    <text evidence="2">The sequence shown here is derived from an EMBL/GenBank/DDBJ whole genome shotgun (WGS) entry which is preliminary data.</text>
</comment>
<evidence type="ECO:0000313" key="3">
    <source>
        <dbReference type="Proteomes" id="UP000011529"/>
    </source>
</evidence>
<organism evidence="2 3">
    <name type="scientific">Rhodopirellula europaea 6C</name>
    <dbReference type="NCBI Taxonomy" id="1263867"/>
    <lineage>
        <taxon>Bacteria</taxon>
        <taxon>Pseudomonadati</taxon>
        <taxon>Planctomycetota</taxon>
        <taxon>Planctomycetia</taxon>
        <taxon>Pirellulales</taxon>
        <taxon>Pirellulaceae</taxon>
        <taxon>Rhodopirellula</taxon>
    </lineage>
</organism>